<comment type="caution">
    <text evidence="2">The sequence shown here is derived from an EMBL/GenBank/DDBJ whole genome shotgun (WGS) entry which is preliminary data.</text>
</comment>
<dbReference type="InterPro" id="IPR010898">
    <property type="entry name" value="Hpre_diP_synth_I"/>
</dbReference>
<sequence length="180" mass="18832">MTASIIELKASLEDRRIAALAAAGIGLTLAEAAIPLPIPGIKPGLANIVTLLVLYRYGWRLAAWVSLLRIVAGALFLGTFLTPTFALSLAGGLASLAVLALAARLPPAWFGPVGLSLLAAFGHIGTQLLLVDVWLMPGVSLIGLLPLFLGAAWLTGLINGLIVARMMPMSPIEYRRESTA</sequence>
<protein>
    <submittedName>
        <fullName evidence="2">Heptaprenyl diphosphate synthase</fullName>
    </submittedName>
</protein>
<name>A0A4R3JT57_9PROT</name>
<dbReference type="EMBL" id="SLZY01000016">
    <property type="protein sequence ID" value="TCS70455.1"/>
    <property type="molecule type" value="Genomic_DNA"/>
</dbReference>
<dbReference type="Pfam" id="PF07456">
    <property type="entry name" value="Hpre_diP_synt_I"/>
    <property type="match status" value="1"/>
</dbReference>
<dbReference type="AlphaFoldDB" id="A0A4R3JT57"/>
<reference evidence="2 3" key="1">
    <citation type="submission" date="2019-03" db="EMBL/GenBank/DDBJ databases">
        <title>Genomic Encyclopedia of Type Strains, Phase IV (KMG-IV): sequencing the most valuable type-strain genomes for metagenomic binning, comparative biology and taxonomic classification.</title>
        <authorList>
            <person name="Goeker M."/>
        </authorList>
    </citation>
    <scope>NUCLEOTIDE SEQUENCE [LARGE SCALE GENOMIC DNA]</scope>
    <source>
        <strain evidence="2 3">DSM 103923</strain>
    </source>
</reference>
<evidence type="ECO:0000313" key="3">
    <source>
        <dbReference type="Proteomes" id="UP000295135"/>
    </source>
</evidence>
<evidence type="ECO:0000256" key="1">
    <source>
        <dbReference type="SAM" id="Phobius"/>
    </source>
</evidence>
<feature type="transmembrane region" description="Helical" evidence="1">
    <location>
        <begin position="84"/>
        <end position="103"/>
    </location>
</feature>
<keyword evidence="1" id="KW-1133">Transmembrane helix</keyword>
<feature type="transmembrane region" description="Helical" evidence="1">
    <location>
        <begin position="141"/>
        <end position="164"/>
    </location>
</feature>
<feature type="transmembrane region" description="Helical" evidence="1">
    <location>
        <begin position="17"/>
        <end position="36"/>
    </location>
</feature>
<keyword evidence="1" id="KW-0812">Transmembrane</keyword>
<proteinExistence type="predicted"/>
<dbReference type="RefSeq" id="WP_126463045.1">
    <property type="nucleotide sequence ID" value="NZ_AP018721.1"/>
</dbReference>
<gene>
    <name evidence="2" type="ORF">EDC61_11654</name>
</gene>
<dbReference type="OrthoDB" id="9799095at2"/>
<feature type="transmembrane region" description="Helical" evidence="1">
    <location>
        <begin position="115"/>
        <end position="135"/>
    </location>
</feature>
<dbReference type="PIRSF" id="PIRSF027391">
    <property type="entry name" value="Hpre_diP_synt_I"/>
    <property type="match status" value="1"/>
</dbReference>
<evidence type="ECO:0000313" key="2">
    <source>
        <dbReference type="EMBL" id="TCS70455.1"/>
    </source>
</evidence>
<organism evidence="2 3">
    <name type="scientific">Sulfuritortus calidifontis</name>
    <dbReference type="NCBI Taxonomy" id="1914471"/>
    <lineage>
        <taxon>Bacteria</taxon>
        <taxon>Pseudomonadati</taxon>
        <taxon>Pseudomonadota</taxon>
        <taxon>Betaproteobacteria</taxon>
        <taxon>Nitrosomonadales</taxon>
        <taxon>Thiobacillaceae</taxon>
        <taxon>Sulfuritortus</taxon>
    </lineage>
</organism>
<keyword evidence="3" id="KW-1185">Reference proteome</keyword>
<dbReference type="InterPro" id="IPR014535">
    <property type="entry name" value="Hpre_diP_synt_I"/>
</dbReference>
<keyword evidence="1" id="KW-0472">Membrane</keyword>
<dbReference type="Proteomes" id="UP000295135">
    <property type="component" value="Unassembled WGS sequence"/>
</dbReference>
<accession>A0A4R3JT57</accession>